<dbReference type="InterPro" id="IPR038885">
    <property type="entry name" value="PLB1"/>
</dbReference>
<gene>
    <name evidence="43" type="ORF">FSP39_005629</name>
</gene>
<comment type="catalytic activity">
    <reaction evidence="34">
        <text>1-hexadecanoyl-2-(9Z-octadecenoyl)-sn-glycero-3-phosphoethanolamine + H2O = 1-hexadecanoyl-sn-glycero-3-phosphoethanolamine + (9Z)-octadecenoate + H(+)</text>
        <dbReference type="Rhea" id="RHEA:40911"/>
        <dbReference type="ChEBI" id="CHEBI:15377"/>
        <dbReference type="ChEBI" id="CHEBI:15378"/>
        <dbReference type="ChEBI" id="CHEBI:30823"/>
        <dbReference type="ChEBI" id="CHEBI:73004"/>
        <dbReference type="ChEBI" id="CHEBI:73007"/>
    </reaction>
    <physiologicalReaction direction="left-to-right" evidence="34">
        <dbReference type="Rhea" id="RHEA:40912"/>
    </physiologicalReaction>
</comment>
<evidence type="ECO:0000256" key="6">
    <source>
        <dbReference type="ARBA" id="ARBA00022729"/>
    </source>
</evidence>
<comment type="similarity">
    <text evidence="2">Belongs to the 'GDSL' lipolytic enzyme family. Phospholipase B1 subfamily.</text>
</comment>
<evidence type="ECO:0000256" key="3">
    <source>
        <dbReference type="ARBA" id="ARBA00015133"/>
    </source>
</evidence>
<evidence type="ECO:0000256" key="38">
    <source>
        <dbReference type="ARBA" id="ARBA00048872"/>
    </source>
</evidence>
<dbReference type="FunFam" id="3.40.50.1110:FF:000005">
    <property type="entry name" value="Phospholipase B1"/>
    <property type="match status" value="1"/>
</dbReference>
<comment type="catalytic activity">
    <reaction evidence="21">
        <text>1-hexadecanoyl-2-(9Z)-octadecenoyl-3-octadecanoyl-sn-glycerol + H2O = 2-(9Z-octadecenoyl)-3-octadecanoyl-sn-glycerol + hexadecanoate + H(+)</text>
        <dbReference type="Rhea" id="RHEA:41107"/>
        <dbReference type="ChEBI" id="CHEBI:7896"/>
        <dbReference type="ChEBI" id="CHEBI:15377"/>
        <dbReference type="ChEBI" id="CHEBI:15378"/>
        <dbReference type="ChEBI" id="CHEBI:75558"/>
        <dbReference type="ChEBI" id="CHEBI:77623"/>
    </reaction>
    <physiologicalReaction direction="left-to-right" evidence="21">
        <dbReference type="Rhea" id="RHEA:41108"/>
    </physiologicalReaction>
</comment>
<evidence type="ECO:0000256" key="27">
    <source>
        <dbReference type="ARBA" id="ARBA00048049"/>
    </source>
</evidence>
<evidence type="ECO:0000256" key="19">
    <source>
        <dbReference type="ARBA" id="ARBA00033022"/>
    </source>
</evidence>
<evidence type="ECO:0000256" key="15">
    <source>
        <dbReference type="ARBA" id="ARBA00023422"/>
    </source>
</evidence>
<keyword evidence="10" id="KW-0443">Lipid metabolism</keyword>
<dbReference type="InterPro" id="IPR036514">
    <property type="entry name" value="SGNH_hydro_sf"/>
</dbReference>
<evidence type="ECO:0000256" key="18">
    <source>
        <dbReference type="ARBA" id="ARBA00031485"/>
    </source>
</evidence>
<evidence type="ECO:0000256" key="7">
    <source>
        <dbReference type="ARBA" id="ARBA00022737"/>
    </source>
</evidence>
<evidence type="ECO:0000256" key="2">
    <source>
        <dbReference type="ARBA" id="ARBA00009979"/>
    </source>
</evidence>
<dbReference type="GO" id="GO:0004806">
    <property type="term" value="F:triacylglycerol lipase activity"/>
    <property type="evidence" value="ECO:0007669"/>
    <property type="project" value="UniProtKB-EC"/>
</dbReference>
<comment type="catalytic activity">
    <reaction evidence="39">
        <text>1-hexadecanoyl-2-(9Z)-octadecenoyl-3-octadecanoyl-sn-glycerol + H2O = 1-hexadecanoyl-3-octadecanoyl-sn-glycerol + (9Z)-octadecenoate + H(+)</text>
        <dbReference type="Rhea" id="RHEA:41103"/>
        <dbReference type="ChEBI" id="CHEBI:15377"/>
        <dbReference type="ChEBI" id="CHEBI:15378"/>
        <dbReference type="ChEBI" id="CHEBI:30823"/>
        <dbReference type="ChEBI" id="CHEBI:77623"/>
        <dbReference type="ChEBI" id="CHEBI:77624"/>
    </reaction>
    <physiologicalReaction direction="left-to-right" evidence="39">
        <dbReference type="Rhea" id="RHEA:41104"/>
    </physiologicalReaction>
</comment>
<keyword evidence="12" id="KW-0325">Glycoprotein</keyword>
<comment type="catalytic activity">
    <reaction evidence="36">
        <text>1-hexadecanoyl-2-(9Z-octadecenoyl)-sn-glycero-3-phosphocholine + H2O = 1-hexadecanoyl-sn-glycero-3-phosphocholine + (9Z)-octadecenoate + H(+)</text>
        <dbReference type="Rhea" id="RHEA:38779"/>
        <dbReference type="ChEBI" id="CHEBI:15377"/>
        <dbReference type="ChEBI" id="CHEBI:15378"/>
        <dbReference type="ChEBI" id="CHEBI:30823"/>
        <dbReference type="ChEBI" id="CHEBI:72998"/>
        <dbReference type="ChEBI" id="CHEBI:73001"/>
    </reaction>
    <physiologicalReaction direction="left-to-right" evidence="36">
        <dbReference type="Rhea" id="RHEA:38780"/>
    </physiologicalReaction>
</comment>
<dbReference type="SUPFAM" id="SSF52266">
    <property type="entry name" value="SGNH hydrolase"/>
    <property type="match status" value="1"/>
</dbReference>
<comment type="function">
    <text evidence="20">Calcium-independent membrane-associated phospholipase that catalyzes complete diacylation of phospholipids by hydrolyzing both sn-1 and sn-2 fatty acyl chains attached to the glycerol backbone (phospholipase B activity). Has dual phospholipase and lysophospholipase activities toward diacylphospholipids. Preferentially cleaves sn-2 ester bonds over sn-1 bonds. Acts as a lipase toward glycerolipid substrates. Hydrolyzes fatty acyl chains of diacylglycerols with preference for the sn-2 position and of triacylglycerols with not positional selectivity. May also hydrolyze long chain retinyl esters such as retinyl palmitate. May contribute to digestion of dietary phospholipids, glycerolipids and retinoids, facilitating lipid absorption at the brush border.</text>
</comment>
<dbReference type="Gene3D" id="3.40.50.1110">
    <property type="entry name" value="SGNH hydrolase"/>
    <property type="match status" value="1"/>
</dbReference>
<evidence type="ECO:0000256" key="26">
    <source>
        <dbReference type="ARBA" id="ARBA00048015"/>
    </source>
</evidence>
<keyword evidence="9" id="KW-1133">Transmembrane helix</keyword>
<dbReference type="EMBL" id="VSWD01000001">
    <property type="protein sequence ID" value="KAK3108324.1"/>
    <property type="molecule type" value="Genomic_DNA"/>
</dbReference>
<keyword evidence="6" id="KW-0732">Signal</keyword>
<comment type="catalytic activity">
    <reaction evidence="24">
        <text>1-hexadecanoyl-2-(9Z)-octadecenoyl-3-octadecanoyl-sn-glycerol + H2O = 1-hexadecanoyl-2-(9Z-octadecenoyl)-sn-glycerol + octadecanoate + H(+)</text>
        <dbReference type="Rhea" id="RHEA:41111"/>
        <dbReference type="ChEBI" id="CHEBI:15377"/>
        <dbReference type="ChEBI" id="CHEBI:15378"/>
        <dbReference type="ChEBI" id="CHEBI:25629"/>
        <dbReference type="ChEBI" id="CHEBI:75466"/>
        <dbReference type="ChEBI" id="CHEBI:77623"/>
    </reaction>
    <physiologicalReaction direction="left-to-right" evidence="24">
        <dbReference type="Rhea" id="RHEA:41112"/>
    </physiologicalReaction>
</comment>
<evidence type="ECO:0000313" key="44">
    <source>
        <dbReference type="Proteomes" id="UP001186944"/>
    </source>
</evidence>
<comment type="subcellular location">
    <subcellularLocation>
        <location evidence="1">Apical cell membrane</location>
        <topology evidence="1">Single-pass type I membrane protein</topology>
    </subcellularLocation>
</comment>
<dbReference type="CDD" id="cd01824">
    <property type="entry name" value="Phospholipase_B_like"/>
    <property type="match status" value="1"/>
</dbReference>
<evidence type="ECO:0000256" key="41">
    <source>
        <dbReference type="ARBA" id="ARBA00049372"/>
    </source>
</evidence>
<comment type="catalytic activity">
    <reaction evidence="40">
        <text>1,2-dihexadecanoyl-sn-glycero-3-phosphocholine + 2 H2O = sn-glycerol 3-phosphocholine + 2 hexadecanoate + 2 H(+)</text>
        <dbReference type="Rhea" id="RHEA:40975"/>
        <dbReference type="ChEBI" id="CHEBI:7896"/>
        <dbReference type="ChEBI" id="CHEBI:15377"/>
        <dbReference type="ChEBI" id="CHEBI:15378"/>
        <dbReference type="ChEBI" id="CHEBI:16870"/>
        <dbReference type="ChEBI" id="CHEBI:72999"/>
    </reaction>
    <physiologicalReaction direction="left-to-right" evidence="40">
        <dbReference type="Rhea" id="RHEA:40976"/>
    </physiologicalReaction>
</comment>
<evidence type="ECO:0000256" key="36">
    <source>
        <dbReference type="ARBA" id="ARBA00048699"/>
    </source>
</evidence>
<organism evidence="43 44">
    <name type="scientific">Pinctada imbricata</name>
    <name type="common">Atlantic pearl-oyster</name>
    <name type="synonym">Pinctada martensii</name>
    <dbReference type="NCBI Taxonomy" id="66713"/>
    <lineage>
        <taxon>Eukaryota</taxon>
        <taxon>Metazoa</taxon>
        <taxon>Spiralia</taxon>
        <taxon>Lophotrochozoa</taxon>
        <taxon>Mollusca</taxon>
        <taxon>Bivalvia</taxon>
        <taxon>Autobranchia</taxon>
        <taxon>Pteriomorphia</taxon>
        <taxon>Pterioida</taxon>
        <taxon>Pterioidea</taxon>
        <taxon>Pteriidae</taxon>
        <taxon>Pinctada</taxon>
    </lineage>
</organism>
<comment type="catalytic activity">
    <reaction evidence="37">
        <text>1,3-dihexadecanoyl-2-(9Z-octadecenoyl)glycerol + H2O = 1,3-dihexadecanoylglycerol + (9Z)-octadecenoate + H(+)</text>
        <dbReference type="Rhea" id="RHEA:40983"/>
        <dbReference type="ChEBI" id="CHEBI:15377"/>
        <dbReference type="ChEBI" id="CHEBI:15378"/>
        <dbReference type="ChEBI" id="CHEBI:30823"/>
        <dbReference type="ChEBI" id="CHEBI:75688"/>
        <dbReference type="ChEBI" id="CHEBI:77619"/>
    </reaction>
    <physiologicalReaction direction="left-to-right" evidence="37">
        <dbReference type="Rhea" id="RHEA:40984"/>
    </physiologicalReaction>
</comment>
<keyword evidence="4" id="KW-1003">Cell membrane</keyword>
<reference evidence="43" key="1">
    <citation type="submission" date="2019-08" db="EMBL/GenBank/DDBJ databases">
        <title>The improved chromosome-level genome for the pearl oyster Pinctada fucata martensii using PacBio sequencing and Hi-C.</title>
        <authorList>
            <person name="Zheng Z."/>
        </authorList>
    </citation>
    <scope>NUCLEOTIDE SEQUENCE</scope>
    <source>
        <strain evidence="43">ZZ-2019</strain>
        <tissue evidence="43">Adductor muscle</tissue>
    </source>
</reference>
<sequence length="424" mass="48262">YIARYVDDTDLLSAERLRSHERYVKFFNETLPNNSTLLKLWKEHLKLWEENTRLSRRYPIPDFTCHQLFPHNNHIAKTVHDLHPGDIRIVAALGDSLTAGNGILATNIIGDFIEYRGHSWSIGGDGDLNTVITLPNILKKFGQYLWGYSLGTGGVSSNNARLNLAEPGHVSSNMPQQADNLIKKLKTDQHVRYQDDWKVITVFIGGNDLCDYCNDQNLYSPANYAMHIRDALDKLHAEVPKAFVNLVNIFDIAPIAAMDGGFICNLAHNIVCDCGHNKANMQMLGNVAIQYQNELEKLVLSGRYDTRDDFTVVLQPFFTNTAPPLNNRGAIDLSFFSPDCFHFSEKGQFAAGLSLWNNMMEPPAYKKKEWHLYSNFHCPLTLVSIDHVQCSNRHWRIYIFPGGQNFLGVQHNYDFEKKNTLCIK</sequence>
<keyword evidence="5" id="KW-0812">Transmembrane</keyword>
<evidence type="ECO:0000256" key="23">
    <source>
        <dbReference type="ARBA" id="ARBA00047438"/>
    </source>
</evidence>
<evidence type="ECO:0000256" key="35">
    <source>
        <dbReference type="ARBA" id="ARBA00048656"/>
    </source>
</evidence>
<comment type="catalytic activity">
    <reaction evidence="29">
        <text>1,2-dihexadecanoyl-sn-glycero-3-phosphocholine + H2O = 1-hexadecanoyl-sn-glycero-3-phosphocholine + hexadecanoate + H(+)</text>
        <dbReference type="Rhea" id="RHEA:41223"/>
        <dbReference type="ChEBI" id="CHEBI:7896"/>
        <dbReference type="ChEBI" id="CHEBI:15377"/>
        <dbReference type="ChEBI" id="CHEBI:15378"/>
        <dbReference type="ChEBI" id="CHEBI:72998"/>
        <dbReference type="ChEBI" id="CHEBI:72999"/>
    </reaction>
    <physiologicalReaction direction="left-to-right" evidence="29">
        <dbReference type="Rhea" id="RHEA:41224"/>
    </physiologicalReaction>
</comment>
<comment type="catalytic activity">
    <reaction evidence="33">
        <text>a 1-acyl-sn-glycero-3-phosphocholine + H2O = sn-glycerol 3-phosphocholine + a fatty acid + H(+)</text>
        <dbReference type="Rhea" id="RHEA:15177"/>
        <dbReference type="ChEBI" id="CHEBI:15377"/>
        <dbReference type="ChEBI" id="CHEBI:15378"/>
        <dbReference type="ChEBI" id="CHEBI:16870"/>
        <dbReference type="ChEBI" id="CHEBI:28868"/>
        <dbReference type="ChEBI" id="CHEBI:58168"/>
        <dbReference type="EC" id="3.1.1.5"/>
    </reaction>
    <physiologicalReaction direction="left-to-right" evidence="33">
        <dbReference type="Rhea" id="RHEA:15178"/>
    </physiologicalReaction>
</comment>
<comment type="catalytic activity">
    <reaction evidence="28">
        <text>1,2-di-(9Z-octadecenoyl)-sn-glycero-3-phosphocholine + H2O = 1-(9Z-octadecenoyl)-sn-glycero-3-phosphocholine + (9Z)-octadecenoate + H(+)</text>
        <dbReference type="Rhea" id="RHEA:40923"/>
        <dbReference type="ChEBI" id="CHEBI:15377"/>
        <dbReference type="ChEBI" id="CHEBI:15378"/>
        <dbReference type="ChEBI" id="CHEBI:28610"/>
        <dbReference type="ChEBI" id="CHEBI:30823"/>
        <dbReference type="ChEBI" id="CHEBI:74669"/>
    </reaction>
    <physiologicalReaction direction="left-to-right" evidence="28">
        <dbReference type="Rhea" id="RHEA:40924"/>
    </physiologicalReaction>
</comment>
<dbReference type="GO" id="GO:0004622">
    <property type="term" value="F:phosphatidylcholine lysophospholipase activity"/>
    <property type="evidence" value="ECO:0007669"/>
    <property type="project" value="UniProtKB-EC"/>
</dbReference>
<dbReference type="PANTHER" id="PTHR21325">
    <property type="entry name" value="PHOSPHOLIPASE B, PLB1"/>
    <property type="match status" value="1"/>
</dbReference>
<evidence type="ECO:0000256" key="20">
    <source>
        <dbReference type="ARBA" id="ARBA00045916"/>
    </source>
</evidence>
<dbReference type="InterPro" id="IPR001087">
    <property type="entry name" value="GDSL"/>
</dbReference>
<proteinExistence type="inferred from homology"/>
<dbReference type="GO" id="GO:0006644">
    <property type="term" value="P:phospholipid metabolic process"/>
    <property type="evidence" value="ECO:0007669"/>
    <property type="project" value="TreeGrafter"/>
</dbReference>
<dbReference type="GO" id="GO:0050253">
    <property type="term" value="F:retinyl-palmitate esterase activity"/>
    <property type="evidence" value="ECO:0007669"/>
    <property type="project" value="TreeGrafter"/>
</dbReference>
<comment type="catalytic activity">
    <reaction evidence="22">
        <text>1,3-dihexadecanoyl-2-(9Z-octadecenoyl)glycerol + H2O = 1-hexadecanoyl-2-(9Z-octadecenoyl)-glycerol + hexadecanoate + H(+)</text>
        <dbReference type="Rhea" id="RHEA:40979"/>
        <dbReference type="ChEBI" id="CHEBI:7896"/>
        <dbReference type="ChEBI" id="CHEBI:15377"/>
        <dbReference type="ChEBI" id="CHEBI:15378"/>
        <dbReference type="ChEBI" id="CHEBI:75585"/>
        <dbReference type="ChEBI" id="CHEBI:75688"/>
    </reaction>
    <physiologicalReaction direction="left-to-right" evidence="22">
        <dbReference type="Rhea" id="RHEA:40980"/>
    </physiologicalReaction>
</comment>
<evidence type="ECO:0000256" key="5">
    <source>
        <dbReference type="ARBA" id="ARBA00022692"/>
    </source>
</evidence>
<dbReference type="Proteomes" id="UP001186944">
    <property type="component" value="Unassembled WGS sequence"/>
</dbReference>
<evidence type="ECO:0000256" key="32">
    <source>
        <dbReference type="ARBA" id="ARBA00048386"/>
    </source>
</evidence>
<keyword evidence="44" id="KW-1185">Reference proteome</keyword>
<evidence type="ECO:0000256" key="1">
    <source>
        <dbReference type="ARBA" id="ARBA00004247"/>
    </source>
</evidence>
<keyword evidence="8" id="KW-0378">Hydrolase</keyword>
<comment type="catalytic activity">
    <reaction evidence="15">
        <text>a 1,2-diacyl-sn-glycero-3-phosphocholine + H2O = a 1-acyl-sn-glycero-3-phosphocholine + a fatty acid + H(+)</text>
        <dbReference type="Rhea" id="RHEA:15801"/>
        <dbReference type="ChEBI" id="CHEBI:15377"/>
        <dbReference type="ChEBI" id="CHEBI:15378"/>
        <dbReference type="ChEBI" id="CHEBI:28868"/>
        <dbReference type="ChEBI" id="CHEBI:57643"/>
        <dbReference type="ChEBI" id="CHEBI:58168"/>
        <dbReference type="EC" id="3.1.1.4"/>
    </reaction>
    <physiologicalReaction direction="left-to-right" evidence="15">
        <dbReference type="Rhea" id="RHEA:15802"/>
    </physiologicalReaction>
</comment>
<evidence type="ECO:0000256" key="37">
    <source>
        <dbReference type="ARBA" id="ARBA00048869"/>
    </source>
</evidence>
<comment type="catalytic activity">
    <reaction evidence="23">
        <text>1-(9Z-octadecenoyl)-glycerol + H2O = glycerol + (9Z)-octadecenoate + H(+)</text>
        <dbReference type="Rhea" id="RHEA:38487"/>
        <dbReference type="ChEBI" id="CHEBI:15377"/>
        <dbReference type="ChEBI" id="CHEBI:15378"/>
        <dbReference type="ChEBI" id="CHEBI:17754"/>
        <dbReference type="ChEBI" id="CHEBI:30823"/>
        <dbReference type="ChEBI" id="CHEBI:75342"/>
    </reaction>
    <physiologicalReaction direction="left-to-right" evidence="23">
        <dbReference type="Rhea" id="RHEA:38488"/>
    </physiologicalReaction>
</comment>
<dbReference type="InterPro" id="IPR035547">
    <property type="entry name" value="Phospholipase_B"/>
</dbReference>
<comment type="catalytic activity">
    <reaction evidence="35">
        <text>1-hexadecanoyl-sn-glycero-3-phosphocholine + H2O = sn-glycerol 3-phosphocholine + hexadecanoate + H(+)</text>
        <dbReference type="Rhea" id="RHEA:40435"/>
        <dbReference type="ChEBI" id="CHEBI:7896"/>
        <dbReference type="ChEBI" id="CHEBI:15377"/>
        <dbReference type="ChEBI" id="CHEBI:15378"/>
        <dbReference type="ChEBI" id="CHEBI:16870"/>
        <dbReference type="ChEBI" id="CHEBI:72998"/>
    </reaction>
    <physiologicalReaction direction="left-to-right" evidence="35">
        <dbReference type="Rhea" id="RHEA:40436"/>
    </physiologicalReaction>
</comment>
<comment type="catalytic activity">
    <reaction evidence="30">
        <text>1-hexadecanoyl-2-(9Z,12Z-octadecadienoyl)-sn-glycero-3-phosphocholine + H2O = 2-(9Z,12Z-octadecadienoyl)-sn-glycero-3-phosphocholine + hexadecanoate + H(+)</text>
        <dbReference type="Rhea" id="RHEA:40971"/>
        <dbReference type="ChEBI" id="CHEBI:7896"/>
        <dbReference type="ChEBI" id="CHEBI:15377"/>
        <dbReference type="ChEBI" id="CHEBI:15378"/>
        <dbReference type="ChEBI" id="CHEBI:73002"/>
        <dbReference type="ChEBI" id="CHEBI:76084"/>
    </reaction>
    <physiologicalReaction direction="left-to-right" evidence="30">
        <dbReference type="Rhea" id="RHEA:40972"/>
    </physiologicalReaction>
</comment>
<dbReference type="AlphaFoldDB" id="A0AA89C464"/>
<evidence type="ECO:0000256" key="9">
    <source>
        <dbReference type="ARBA" id="ARBA00022989"/>
    </source>
</evidence>
<dbReference type="Pfam" id="PF00657">
    <property type="entry name" value="Lipase_GDSL"/>
    <property type="match status" value="1"/>
</dbReference>
<dbReference type="GO" id="GO:0031526">
    <property type="term" value="C:brush border membrane"/>
    <property type="evidence" value="ECO:0007669"/>
    <property type="project" value="TreeGrafter"/>
</dbReference>
<evidence type="ECO:0000313" key="43">
    <source>
        <dbReference type="EMBL" id="KAK3108324.1"/>
    </source>
</evidence>
<comment type="catalytic activity">
    <reaction evidence="41">
        <text>1,3-di-(9Z-octadecenoyl)-glycerol + H2O = 1-(9Z-octadecenoyl)-glycerol + (9Z)-octadecenoate + H(+)</text>
        <dbReference type="Rhea" id="RHEA:39939"/>
        <dbReference type="ChEBI" id="CHEBI:15377"/>
        <dbReference type="ChEBI" id="CHEBI:15378"/>
        <dbReference type="ChEBI" id="CHEBI:30823"/>
        <dbReference type="ChEBI" id="CHEBI:75342"/>
        <dbReference type="ChEBI" id="CHEBI:75735"/>
    </reaction>
    <physiologicalReaction direction="left-to-right" evidence="41">
        <dbReference type="Rhea" id="RHEA:39940"/>
    </physiologicalReaction>
</comment>
<comment type="catalytic activity">
    <reaction evidence="32">
        <text>1,2,3-tri-(9Z-octadecenoyl)-glycerol + H2O = di-(9Z)-octadecenoylglycerol + (9Z)-octadecenoate + H(+)</text>
        <dbReference type="Rhea" id="RHEA:38575"/>
        <dbReference type="ChEBI" id="CHEBI:15377"/>
        <dbReference type="ChEBI" id="CHEBI:15378"/>
        <dbReference type="ChEBI" id="CHEBI:30823"/>
        <dbReference type="ChEBI" id="CHEBI:53753"/>
        <dbReference type="ChEBI" id="CHEBI:75945"/>
    </reaction>
    <physiologicalReaction direction="left-to-right" evidence="32">
        <dbReference type="Rhea" id="RHEA:38576"/>
    </physiologicalReaction>
</comment>
<evidence type="ECO:0000256" key="16">
    <source>
        <dbReference type="ARBA" id="ARBA00029723"/>
    </source>
</evidence>
<evidence type="ECO:0000256" key="11">
    <source>
        <dbReference type="ARBA" id="ARBA00023136"/>
    </source>
</evidence>
<evidence type="ECO:0000256" key="40">
    <source>
        <dbReference type="ARBA" id="ARBA00049363"/>
    </source>
</evidence>
<evidence type="ECO:0000256" key="34">
    <source>
        <dbReference type="ARBA" id="ARBA00048613"/>
    </source>
</evidence>
<comment type="catalytic activity">
    <reaction evidence="42">
        <text>2-(9Z-octadecenoyl)-glycerol + H2O = glycerol + (9Z)-octadecenoate + H(+)</text>
        <dbReference type="Rhea" id="RHEA:38491"/>
        <dbReference type="ChEBI" id="CHEBI:15377"/>
        <dbReference type="ChEBI" id="CHEBI:15378"/>
        <dbReference type="ChEBI" id="CHEBI:17754"/>
        <dbReference type="ChEBI" id="CHEBI:30823"/>
        <dbReference type="ChEBI" id="CHEBI:73990"/>
    </reaction>
    <physiologicalReaction direction="left-to-right" evidence="42">
        <dbReference type="Rhea" id="RHEA:38492"/>
    </physiologicalReaction>
</comment>
<evidence type="ECO:0000256" key="31">
    <source>
        <dbReference type="ARBA" id="ARBA00048374"/>
    </source>
</evidence>
<protein>
    <recommendedName>
        <fullName evidence="3">Phospholipase B1, membrane-associated</fullName>
    </recommendedName>
    <alternativeName>
        <fullName evidence="16">Lysophospholipase</fullName>
    </alternativeName>
    <alternativeName>
        <fullName evidence="17">Phospholipase A2</fullName>
    </alternativeName>
    <alternativeName>
        <fullName evidence="19">Phospholipase B/lipase</fullName>
    </alternativeName>
    <alternativeName>
        <fullName evidence="18">Triacylglycerol lipase</fullName>
    </alternativeName>
</protein>
<comment type="catalytic activity">
    <reaction evidence="27">
        <text>a 1-O-alkyl-2-acyl-sn-glycero-3-phosphocholine + H2O = a 1-O-alkyl-sn-glycero-3-phosphocholine + a fatty acid + H(+)</text>
        <dbReference type="Rhea" id="RHEA:36231"/>
        <dbReference type="ChEBI" id="CHEBI:15377"/>
        <dbReference type="ChEBI" id="CHEBI:15378"/>
        <dbReference type="ChEBI" id="CHEBI:28868"/>
        <dbReference type="ChEBI" id="CHEBI:30909"/>
        <dbReference type="ChEBI" id="CHEBI:36702"/>
        <dbReference type="EC" id="3.1.1.4"/>
    </reaction>
    <physiologicalReaction direction="left-to-right" evidence="27">
        <dbReference type="Rhea" id="RHEA:36232"/>
    </physiologicalReaction>
</comment>
<comment type="catalytic activity">
    <reaction evidence="14">
        <text>1-hexadecanoyl-2-(9Z,12Z-octadecadienoyl)-sn-glycero-3-phosphocholine + H2O = (9Z,12Z)-octadecadienoate + 1-hexadecanoyl-sn-glycero-3-phosphocholine + H(+)</text>
        <dbReference type="Rhea" id="RHEA:40811"/>
        <dbReference type="ChEBI" id="CHEBI:15377"/>
        <dbReference type="ChEBI" id="CHEBI:15378"/>
        <dbReference type="ChEBI" id="CHEBI:30245"/>
        <dbReference type="ChEBI" id="CHEBI:72998"/>
        <dbReference type="ChEBI" id="CHEBI:73002"/>
    </reaction>
    <physiologicalReaction direction="left-to-right" evidence="14">
        <dbReference type="Rhea" id="RHEA:40812"/>
    </physiologicalReaction>
</comment>
<comment type="catalytic activity">
    <reaction evidence="26">
        <text>1-hexadecanoyl-2-(9Z-octadecenoyl)-sn-glycero-3-phospho-(1'-sn-glycerol) + H2O = 1-hexadecanoyl-sn-glycero-3-phospho-(1'-sn-glycerol) + (9Z)-octadecenoate + H(+)</text>
        <dbReference type="Rhea" id="RHEA:40919"/>
        <dbReference type="ChEBI" id="CHEBI:15377"/>
        <dbReference type="ChEBI" id="CHEBI:15378"/>
        <dbReference type="ChEBI" id="CHEBI:30823"/>
        <dbReference type="ChEBI" id="CHEBI:72841"/>
        <dbReference type="ChEBI" id="CHEBI:75158"/>
    </reaction>
    <physiologicalReaction direction="left-to-right" evidence="26">
        <dbReference type="Rhea" id="RHEA:40920"/>
    </physiologicalReaction>
</comment>
<evidence type="ECO:0000256" key="21">
    <source>
        <dbReference type="ARBA" id="ARBA00047324"/>
    </source>
</evidence>
<comment type="catalytic activity">
    <reaction evidence="31">
        <text>1-octadecanoyl-2-(9Z,12Z)-octadecadienoyl-sn-glycerol + H2O = 1-octadecanoyl-sn-glycerol + (9Z,12Z)-octadecadienoate + H(+)</text>
        <dbReference type="Rhea" id="RHEA:40927"/>
        <dbReference type="ChEBI" id="CHEBI:15377"/>
        <dbReference type="ChEBI" id="CHEBI:15378"/>
        <dbReference type="ChEBI" id="CHEBI:30245"/>
        <dbReference type="ChEBI" id="CHEBI:75550"/>
        <dbReference type="ChEBI" id="CHEBI:77097"/>
    </reaction>
    <physiologicalReaction direction="left-to-right" evidence="31">
        <dbReference type="Rhea" id="RHEA:40928"/>
    </physiologicalReaction>
</comment>
<comment type="caution">
    <text evidence="43">The sequence shown here is derived from an EMBL/GenBank/DDBJ whole genome shotgun (WGS) entry which is preliminary data.</text>
</comment>
<evidence type="ECO:0000256" key="8">
    <source>
        <dbReference type="ARBA" id="ARBA00022801"/>
    </source>
</evidence>
<dbReference type="PANTHER" id="PTHR21325:SF31">
    <property type="entry name" value="GH22081P-RELATED"/>
    <property type="match status" value="1"/>
</dbReference>
<evidence type="ECO:0000256" key="12">
    <source>
        <dbReference type="ARBA" id="ARBA00023180"/>
    </source>
</evidence>
<evidence type="ECO:0000256" key="4">
    <source>
        <dbReference type="ARBA" id="ARBA00022475"/>
    </source>
</evidence>
<evidence type="ECO:0000256" key="10">
    <source>
        <dbReference type="ARBA" id="ARBA00023098"/>
    </source>
</evidence>
<comment type="catalytic activity">
    <reaction evidence="13">
        <text>a triacylglycerol + H2O = a diacylglycerol + a fatty acid + H(+)</text>
        <dbReference type="Rhea" id="RHEA:12044"/>
        <dbReference type="ChEBI" id="CHEBI:15377"/>
        <dbReference type="ChEBI" id="CHEBI:15378"/>
        <dbReference type="ChEBI" id="CHEBI:17855"/>
        <dbReference type="ChEBI" id="CHEBI:18035"/>
        <dbReference type="ChEBI" id="CHEBI:28868"/>
        <dbReference type="EC" id="3.1.1.3"/>
    </reaction>
    <physiologicalReaction direction="left-to-right" evidence="13">
        <dbReference type="Rhea" id="RHEA:12045"/>
    </physiologicalReaction>
</comment>
<evidence type="ECO:0000256" key="13">
    <source>
        <dbReference type="ARBA" id="ARBA00023369"/>
    </source>
</evidence>
<comment type="catalytic activity">
    <reaction evidence="38">
        <text>1-O-hexadecyl-2-(9Z)-octadecenoyl-sn-glycero-3-phosphocholine + H2O = 1-O-hexadecyl-sn-glycero-3-phosphocholine + (9Z)-octadecenoate + H(+)</text>
        <dbReference type="Rhea" id="RHEA:40915"/>
        <dbReference type="ChEBI" id="CHEBI:15377"/>
        <dbReference type="ChEBI" id="CHEBI:15378"/>
        <dbReference type="ChEBI" id="CHEBI:30823"/>
        <dbReference type="ChEBI" id="CHEBI:34112"/>
        <dbReference type="ChEBI" id="CHEBI:64496"/>
    </reaction>
    <physiologicalReaction direction="left-to-right" evidence="38">
        <dbReference type="Rhea" id="RHEA:40916"/>
    </physiologicalReaction>
</comment>
<evidence type="ECO:0000256" key="29">
    <source>
        <dbReference type="ARBA" id="ARBA00048227"/>
    </source>
</evidence>
<evidence type="ECO:0000256" key="42">
    <source>
        <dbReference type="ARBA" id="ARBA00049461"/>
    </source>
</evidence>
<evidence type="ECO:0000256" key="30">
    <source>
        <dbReference type="ARBA" id="ARBA00048362"/>
    </source>
</evidence>
<feature type="non-terminal residue" evidence="43">
    <location>
        <position position="1"/>
    </location>
</feature>
<evidence type="ECO:0000256" key="33">
    <source>
        <dbReference type="ARBA" id="ARBA00048454"/>
    </source>
</evidence>
<name>A0AA89C464_PINIB</name>
<dbReference type="GO" id="GO:0004623">
    <property type="term" value="F:phospholipase A2 activity"/>
    <property type="evidence" value="ECO:0007669"/>
    <property type="project" value="UniProtKB-EC"/>
</dbReference>
<evidence type="ECO:0000256" key="28">
    <source>
        <dbReference type="ARBA" id="ARBA00048058"/>
    </source>
</evidence>
<evidence type="ECO:0000256" key="39">
    <source>
        <dbReference type="ARBA" id="ARBA00048939"/>
    </source>
</evidence>
<evidence type="ECO:0000256" key="24">
    <source>
        <dbReference type="ARBA" id="ARBA00047459"/>
    </source>
</evidence>
<comment type="catalytic activity">
    <reaction evidence="25">
        <text>2,3-di-(9Z)-octadecenoyl-sn-glycerol + H2O = 3-(9Z-octadecenoyl)-sn-glycerol + (9Z)-octadecenoate + H(+)</text>
        <dbReference type="Rhea" id="RHEA:42604"/>
        <dbReference type="ChEBI" id="CHEBI:15377"/>
        <dbReference type="ChEBI" id="CHEBI:15378"/>
        <dbReference type="ChEBI" id="CHEBI:30823"/>
        <dbReference type="ChEBI" id="CHEBI:75824"/>
        <dbReference type="ChEBI" id="CHEBI:75938"/>
    </reaction>
    <physiologicalReaction direction="left-to-right" evidence="25">
        <dbReference type="Rhea" id="RHEA:42605"/>
    </physiologicalReaction>
</comment>
<keyword evidence="7" id="KW-0677">Repeat</keyword>
<evidence type="ECO:0000256" key="17">
    <source>
        <dbReference type="ARBA" id="ARBA00031182"/>
    </source>
</evidence>
<evidence type="ECO:0000256" key="25">
    <source>
        <dbReference type="ARBA" id="ARBA00048011"/>
    </source>
</evidence>
<evidence type="ECO:0000256" key="22">
    <source>
        <dbReference type="ARBA" id="ARBA00047363"/>
    </source>
</evidence>
<evidence type="ECO:0000256" key="14">
    <source>
        <dbReference type="ARBA" id="ARBA00023408"/>
    </source>
</evidence>
<accession>A0AA89C464</accession>
<keyword evidence="11" id="KW-0472">Membrane</keyword>